<accession>A0A850HC63</accession>
<reference evidence="4 5" key="1">
    <citation type="submission" date="2020-06" db="EMBL/GenBank/DDBJ databases">
        <title>Altererythrobacter lutimaris sp. nov., a marine bacterium isolated from a tidal flat.</title>
        <authorList>
            <person name="Kim D."/>
            <person name="Yoo Y."/>
            <person name="Kim J.-J."/>
        </authorList>
    </citation>
    <scope>NUCLEOTIDE SEQUENCE [LARGE SCALE GENOMIC DNA]</scope>
    <source>
        <strain evidence="4 5">JGD-16</strain>
    </source>
</reference>
<dbReference type="EMBL" id="JABWTA010000001">
    <property type="protein sequence ID" value="NVE94611.1"/>
    <property type="molecule type" value="Genomic_DNA"/>
</dbReference>
<evidence type="ECO:0000313" key="4">
    <source>
        <dbReference type="EMBL" id="NVE94611.1"/>
    </source>
</evidence>
<evidence type="ECO:0000313" key="5">
    <source>
        <dbReference type="Proteomes" id="UP000546031"/>
    </source>
</evidence>
<protein>
    <submittedName>
        <fullName evidence="4">Outer membrane beta-barrel protein</fullName>
    </submittedName>
</protein>
<dbReference type="RefSeq" id="WP_176272871.1">
    <property type="nucleotide sequence ID" value="NZ_JABWTA010000001.1"/>
</dbReference>
<dbReference type="InterPro" id="IPR011250">
    <property type="entry name" value="OMP/PagP_B-barrel"/>
</dbReference>
<feature type="domain" description="Outer membrane protein beta-barrel" evidence="3">
    <location>
        <begin position="11"/>
        <end position="256"/>
    </location>
</feature>
<name>A0A850HC63_9SPHN</name>
<gene>
    <name evidence="4" type="ORF">HUO12_06835</name>
</gene>
<evidence type="ECO:0000256" key="2">
    <source>
        <dbReference type="SAM" id="SignalP"/>
    </source>
</evidence>
<proteinExistence type="predicted"/>
<keyword evidence="5" id="KW-1185">Reference proteome</keyword>
<dbReference type="SUPFAM" id="SSF56925">
    <property type="entry name" value="OMPA-like"/>
    <property type="match status" value="1"/>
</dbReference>
<dbReference type="Pfam" id="PF13505">
    <property type="entry name" value="OMP_b-brl"/>
    <property type="match status" value="1"/>
</dbReference>
<sequence>MKKLLISGSIIALALPVAAHAQDKESGPYIGVSGGLVLPGESDNSGEFDTTVPATDDWPEIPAGTELGWETEFDDGYSISGQIGYAFENGLRTELEGSFTKYDVDSHSELTVGGTDIDALDVAVLTRAAPDAANPTVGAVIADGQGSVKNFGLFGNVFYDIQTGSAFKPYVGAGVGYQWVDAEFAPSGVDVADDDDGAFSYQLMAGAGFAVTESVDLFAQYTYRDTFEDAEVPLNLLPATLGVESQQSILSAGIRFRFGG</sequence>
<feature type="chain" id="PRO_5032423829" evidence="2">
    <location>
        <begin position="22"/>
        <end position="260"/>
    </location>
</feature>
<organism evidence="4 5">
    <name type="scientific">Altererythrobacter lutimaris</name>
    <dbReference type="NCBI Taxonomy" id="2743979"/>
    <lineage>
        <taxon>Bacteria</taxon>
        <taxon>Pseudomonadati</taxon>
        <taxon>Pseudomonadota</taxon>
        <taxon>Alphaproteobacteria</taxon>
        <taxon>Sphingomonadales</taxon>
        <taxon>Erythrobacteraceae</taxon>
        <taxon>Altererythrobacter</taxon>
    </lineage>
</organism>
<keyword evidence="1 2" id="KW-0732">Signal</keyword>
<comment type="caution">
    <text evidence="4">The sequence shown here is derived from an EMBL/GenBank/DDBJ whole genome shotgun (WGS) entry which is preliminary data.</text>
</comment>
<dbReference type="Proteomes" id="UP000546031">
    <property type="component" value="Unassembled WGS sequence"/>
</dbReference>
<dbReference type="Gene3D" id="2.40.160.20">
    <property type="match status" value="1"/>
</dbReference>
<evidence type="ECO:0000259" key="3">
    <source>
        <dbReference type="Pfam" id="PF13505"/>
    </source>
</evidence>
<dbReference type="AlphaFoldDB" id="A0A850HC63"/>
<feature type="signal peptide" evidence="2">
    <location>
        <begin position="1"/>
        <end position="21"/>
    </location>
</feature>
<evidence type="ECO:0000256" key="1">
    <source>
        <dbReference type="ARBA" id="ARBA00022729"/>
    </source>
</evidence>
<dbReference type="InterPro" id="IPR027385">
    <property type="entry name" value="Beta-barrel_OMP"/>
</dbReference>